<sequence>MIRWPDGPMSSDADSTFRIGRKKANEDQLQPTVRNTLRKLSRPTNKNCQTADRRLGQSVTLLVKRLRSTCTIIKMAFIKEESEDLRIEEVFSLKQEDTEEQTGGSHVRRCGSRPANFTVIDDDTIPCRAKLFLVLVLFKPTMENTLSASAFE</sequence>
<feature type="region of interest" description="Disordered" evidence="1">
    <location>
        <begin position="1"/>
        <end position="27"/>
    </location>
</feature>
<evidence type="ECO:0000313" key="2">
    <source>
        <dbReference type="EMBL" id="ROL48955.1"/>
    </source>
</evidence>
<comment type="caution">
    <text evidence="2">The sequence shown here is derived from an EMBL/GenBank/DDBJ whole genome shotgun (WGS) entry which is preliminary data.</text>
</comment>
<protein>
    <submittedName>
        <fullName evidence="2">Uncharacterized protein</fullName>
    </submittedName>
</protein>
<proteinExistence type="predicted"/>
<keyword evidence="3" id="KW-1185">Reference proteome</keyword>
<dbReference type="OrthoDB" id="125363at2759"/>
<evidence type="ECO:0000256" key="1">
    <source>
        <dbReference type="SAM" id="MobiDB-lite"/>
    </source>
</evidence>
<name>A0A3N0YRY1_ANAGA</name>
<accession>A0A3N0YRY1</accession>
<organism evidence="2 3">
    <name type="scientific">Anabarilius grahami</name>
    <name type="common">Kanglang fish</name>
    <name type="synonym">Barilius grahami</name>
    <dbReference type="NCBI Taxonomy" id="495550"/>
    <lineage>
        <taxon>Eukaryota</taxon>
        <taxon>Metazoa</taxon>
        <taxon>Chordata</taxon>
        <taxon>Craniata</taxon>
        <taxon>Vertebrata</taxon>
        <taxon>Euteleostomi</taxon>
        <taxon>Actinopterygii</taxon>
        <taxon>Neopterygii</taxon>
        <taxon>Teleostei</taxon>
        <taxon>Ostariophysi</taxon>
        <taxon>Cypriniformes</taxon>
        <taxon>Xenocyprididae</taxon>
        <taxon>Xenocypridinae</taxon>
        <taxon>Xenocypridinae incertae sedis</taxon>
        <taxon>Anabarilius</taxon>
    </lineage>
</organism>
<gene>
    <name evidence="2" type="ORF">DPX16_1895</name>
</gene>
<evidence type="ECO:0000313" key="3">
    <source>
        <dbReference type="Proteomes" id="UP000281406"/>
    </source>
</evidence>
<dbReference type="AlphaFoldDB" id="A0A3N0YRY1"/>
<dbReference type="EMBL" id="RJVU01027735">
    <property type="protein sequence ID" value="ROL48955.1"/>
    <property type="molecule type" value="Genomic_DNA"/>
</dbReference>
<reference evidence="2 3" key="1">
    <citation type="submission" date="2018-10" db="EMBL/GenBank/DDBJ databases">
        <title>Genome assembly for a Yunnan-Guizhou Plateau 3E fish, Anabarilius grahami (Regan), and its evolutionary and genetic applications.</title>
        <authorList>
            <person name="Jiang W."/>
        </authorList>
    </citation>
    <scope>NUCLEOTIDE SEQUENCE [LARGE SCALE GENOMIC DNA]</scope>
    <source>
        <strain evidence="2">AG-KIZ</strain>
        <tissue evidence="2">Muscle</tissue>
    </source>
</reference>
<dbReference type="Proteomes" id="UP000281406">
    <property type="component" value="Unassembled WGS sequence"/>
</dbReference>